<feature type="compositionally biased region" description="Basic residues" evidence="1">
    <location>
        <begin position="145"/>
        <end position="156"/>
    </location>
</feature>
<protein>
    <submittedName>
        <fullName evidence="2">Uncharacterized protein</fullName>
    </submittedName>
</protein>
<accession>A0A0D2A3H3</accession>
<name>A0A0D2A3H3_9PEZI</name>
<dbReference type="GeneID" id="27315114"/>
<evidence type="ECO:0000313" key="2">
    <source>
        <dbReference type="EMBL" id="KIW01373.1"/>
    </source>
</evidence>
<dbReference type="AlphaFoldDB" id="A0A0D2A3H3"/>
<evidence type="ECO:0000313" key="3">
    <source>
        <dbReference type="Proteomes" id="UP000053259"/>
    </source>
</evidence>
<sequence>MLGHSVSSALLGRQQTACDNAVFERMRHHVKESFHAADHGHGYDESTMNDLVVGSSTACVYTYAYMDARASPVAIHVCDFEGTETRSFSPVQPVAVSSTISFHQGAESAGGMYVGRRTIRLAVAVDTAPAPSQKTRTPSDDGRFGRPRASRACVRRRRRHGRLLQSACA</sequence>
<evidence type="ECO:0000256" key="1">
    <source>
        <dbReference type="SAM" id="MobiDB-lite"/>
    </source>
</evidence>
<dbReference type="RefSeq" id="XP_016211242.1">
    <property type="nucleotide sequence ID" value="XM_016360870.1"/>
</dbReference>
<dbReference type="Proteomes" id="UP000053259">
    <property type="component" value="Unassembled WGS sequence"/>
</dbReference>
<dbReference type="VEuPathDB" id="FungiDB:PV09_07141"/>
<feature type="region of interest" description="Disordered" evidence="1">
    <location>
        <begin position="126"/>
        <end position="156"/>
    </location>
</feature>
<dbReference type="EMBL" id="KN847555">
    <property type="protein sequence ID" value="KIW01373.1"/>
    <property type="molecule type" value="Genomic_DNA"/>
</dbReference>
<keyword evidence="3" id="KW-1185">Reference proteome</keyword>
<reference evidence="2 3" key="1">
    <citation type="submission" date="2015-01" db="EMBL/GenBank/DDBJ databases">
        <title>The Genome Sequence of Ochroconis gallopava CBS43764.</title>
        <authorList>
            <consortium name="The Broad Institute Genomics Platform"/>
            <person name="Cuomo C."/>
            <person name="de Hoog S."/>
            <person name="Gorbushina A."/>
            <person name="Stielow B."/>
            <person name="Teixiera M."/>
            <person name="Abouelleil A."/>
            <person name="Chapman S.B."/>
            <person name="Priest M."/>
            <person name="Young S.K."/>
            <person name="Wortman J."/>
            <person name="Nusbaum C."/>
            <person name="Birren B."/>
        </authorList>
    </citation>
    <scope>NUCLEOTIDE SEQUENCE [LARGE SCALE GENOMIC DNA]</scope>
    <source>
        <strain evidence="2 3">CBS 43764</strain>
    </source>
</reference>
<organism evidence="2 3">
    <name type="scientific">Verruconis gallopava</name>
    <dbReference type="NCBI Taxonomy" id="253628"/>
    <lineage>
        <taxon>Eukaryota</taxon>
        <taxon>Fungi</taxon>
        <taxon>Dikarya</taxon>
        <taxon>Ascomycota</taxon>
        <taxon>Pezizomycotina</taxon>
        <taxon>Dothideomycetes</taxon>
        <taxon>Pleosporomycetidae</taxon>
        <taxon>Venturiales</taxon>
        <taxon>Sympoventuriaceae</taxon>
        <taxon>Verruconis</taxon>
    </lineage>
</organism>
<dbReference type="InParanoid" id="A0A0D2A3H3"/>
<proteinExistence type="predicted"/>
<dbReference type="HOGENOM" id="CLU_1579715_0_0_1"/>
<gene>
    <name evidence="2" type="ORF">PV09_07141</name>
</gene>